<accession>A0A0E0IJ16</accession>
<reference evidence="1" key="1">
    <citation type="submission" date="2015-04" db="UniProtKB">
        <authorList>
            <consortium name="EnsemblPlants"/>
        </authorList>
    </citation>
    <scope>IDENTIFICATION</scope>
    <source>
        <strain evidence="1">SL10</strain>
    </source>
</reference>
<dbReference type="Proteomes" id="UP000006591">
    <property type="component" value="Chromosome 9"/>
</dbReference>
<dbReference type="Gramene" id="ONIVA09G08520.1">
    <property type="protein sequence ID" value="ONIVA09G08520.1"/>
    <property type="gene ID" value="ONIVA09G08520"/>
</dbReference>
<organism evidence="1">
    <name type="scientific">Oryza nivara</name>
    <name type="common">Indian wild rice</name>
    <name type="synonym">Oryza sativa f. spontanea</name>
    <dbReference type="NCBI Taxonomy" id="4536"/>
    <lineage>
        <taxon>Eukaryota</taxon>
        <taxon>Viridiplantae</taxon>
        <taxon>Streptophyta</taxon>
        <taxon>Embryophyta</taxon>
        <taxon>Tracheophyta</taxon>
        <taxon>Spermatophyta</taxon>
        <taxon>Magnoliopsida</taxon>
        <taxon>Liliopsida</taxon>
        <taxon>Poales</taxon>
        <taxon>Poaceae</taxon>
        <taxon>BOP clade</taxon>
        <taxon>Oryzoideae</taxon>
        <taxon>Oryzeae</taxon>
        <taxon>Oryzinae</taxon>
        <taxon>Oryza</taxon>
    </lineage>
</organism>
<evidence type="ECO:0000313" key="2">
    <source>
        <dbReference type="Proteomes" id="UP000006591"/>
    </source>
</evidence>
<sequence length="76" mass="8254">MARHDHVNLILSPAAAAARCRPPPPLASTSTSSTGYLSWCAIVSYRWWSWSSRGTLLLPCEVKREEGSVVGGKEVV</sequence>
<name>A0A0E0IJ16_ORYNI</name>
<keyword evidence="2" id="KW-1185">Reference proteome</keyword>
<dbReference type="HOGENOM" id="CLU_2658753_0_0_1"/>
<proteinExistence type="predicted"/>
<reference evidence="1" key="2">
    <citation type="submission" date="2018-04" db="EMBL/GenBank/DDBJ databases">
        <title>OnivRS2 (Oryza nivara Reference Sequence Version 2).</title>
        <authorList>
            <person name="Zhang J."/>
            <person name="Kudrna D."/>
            <person name="Lee S."/>
            <person name="Talag J."/>
            <person name="Rajasekar S."/>
            <person name="Welchert J."/>
            <person name="Hsing Y.-I."/>
            <person name="Wing R.A."/>
        </authorList>
    </citation>
    <scope>NUCLEOTIDE SEQUENCE [LARGE SCALE GENOMIC DNA]</scope>
    <source>
        <strain evidence="1">SL10</strain>
    </source>
</reference>
<dbReference type="EnsemblPlants" id="ONIVA09G08520.1">
    <property type="protein sequence ID" value="ONIVA09G08520.1"/>
    <property type="gene ID" value="ONIVA09G08520"/>
</dbReference>
<protein>
    <submittedName>
        <fullName evidence="1">Uncharacterized protein</fullName>
    </submittedName>
</protein>
<dbReference type="AlphaFoldDB" id="A0A0E0IJ16"/>
<evidence type="ECO:0000313" key="1">
    <source>
        <dbReference type="EnsemblPlants" id="ONIVA09G08520.1"/>
    </source>
</evidence>